<dbReference type="AlphaFoldDB" id="A0ABD2VYL2"/>
<dbReference type="EMBL" id="JBJJXI010000153">
    <property type="protein sequence ID" value="KAL3385643.1"/>
    <property type="molecule type" value="Genomic_DNA"/>
</dbReference>
<proteinExistence type="predicted"/>
<protein>
    <recommendedName>
        <fullName evidence="4">Secreted protein</fullName>
    </recommendedName>
</protein>
<sequence>MKTLSTVLAAAAARRRARSSAPLGVAPADWSSRFESCPAAAGDDNATQQGGYRSTRQQHAVQRRGTLLNLTIRAASFIRGDHYRPSTYILLKTRRNSRCFKNGDLYRSFFFFFFFFLIKCLHNRAGSHPHATQLFFVSFIFIRRTRAHVYINEARAKQDGTSRDTITTTV</sequence>
<organism evidence="2 3">
    <name type="scientific">Trichogramma kaykai</name>
    <dbReference type="NCBI Taxonomy" id="54128"/>
    <lineage>
        <taxon>Eukaryota</taxon>
        <taxon>Metazoa</taxon>
        <taxon>Ecdysozoa</taxon>
        <taxon>Arthropoda</taxon>
        <taxon>Hexapoda</taxon>
        <taxon>Insecta</taxon>
        <taxon>Pterygota</taxon>
        <taxon>Neoptera</taxon>
        <taxon>Endopterygota</taxon>
        <taxon>Hymenoptera</taxon>
        <taxon>Apocrita</taxon>
        <taxon>Proctotrupomorpha</taxon>
        <taxon>Chalcidoidea</taxon>
        <taxon>Trichogrammatidae</taxon>
        <taxon>Trichogramma</taxon>
    </lineage>
</organism>
<reference evidence="2 3" key="1">
    <citation type="journal article" date="2024" name="bioRxiv">
        <title>A reference genome for Trichogramma kaykai: A tiny desert-dwelling parasitoid wasp with competing sex-ratio distorters.</title>
        <authorList>
            <person name="Culotta J."/>
            <person name="Lindsey A.R."/>
        </authorList>
    </citation>
    <scope>NUCLEOTIDE SEQUENCE [LARGE SCALE GENOMIC DNA]</scope>
    <source>
        <strain evidence="2 3">KSX58</strain>
    </source>
</reference>
<accession>A0ABD2VYL2</accession>
<evidence type="ECO:0000313" key="3">
    <source>
        <dbReference type="Proteomes" id="UP001627154"/>
    </source>
</evidence>
<comment type="caution">
    <text evidence="2">The sequence shown here is derived from an EMBL/GenBank/DDBJ whole genome shotgun (WGS) entry which is preliminary data.</text>
</comment>
<feature type="region of interest" description="Disordered" evidence="1">
    <location>
        <begin position="41"/>
        <end position="60"/>
    </location>
</feature>
<evidence type="ECO:0008006" key="4">
    <source>
        <dbReference type="Google" id="ProtNLM"/>
    </source>
</evidence>
<feature type="compositionally biased region" description="Polar residues" evidence="1">
    <location>
        <begin position="45"/>
        <end position="60"/>
    </location>
</feature>
<name>A0ABD2VYL2_9HYME</name>
<keyword evidence="3" id="KW-1185">Reference proteome</keyword>
<dbReference type="Proteomes" id="UP001627154">
    <property type="component" value="Unassembled WGS sequence"/>
</dbReference>
<evidence type="ECO:0000313" key="2">
    <source>
        <dbReference type="EMBL" id="KAL3385643.1"/>
    </source>
</evidence>
<gene>
    <name evidence="2" type="ORF">TKK_018708</name>
</gene>
<evidence type="ECO:0000256" key="1">
    <source>
        <dbReference type="SAM" id="MobiDB-lite"/>
    </source>
</evidence>